<dbReference type="Gene3D" id="1.10.287.560">
    <property type="entry name" value="Histidine kinase CheA-like, homodimeric domain"/>
    <property type="match status" value="1"/>
</dbReference>
<keyword evidence="7" id="KW-0547">Nucleotide-binding</keyword>
<evidence type="ECO:0000256" key="2">
    <source>
        <dbReference type="ARBA" id="ARBA00012438"/>
    </source>
</evidence>
<keyword evidence="5 12" id="KW-0597">Phosphoprotein</keyword>
<evidence type="ECO:0000259" key="14">
    <source>
        <dbReference type="PROSITE" id="PS50851"/>
    </source>
</evidence>
<evidence type="ECO:0000313" key="16">
    <source>
        <dbReference type="EMBL" id="WNH51905.1"/>
    </source>
</evidence>
<keyword evidence="9" id="KW-0067">ATP-binding</keyword>
<evidence type="ECO:0000256" key="7">
    <source>
        <dbReference type="ARBA" id="ARBA00022741"/>
    </source>
</evidence>
<dbReference type="PANTHER" id="PTHR43395">
    <property type="entry name" value="SENSOR HISTIDINE KINASE CHEA"/>
    <property type="match status" value="1"/>
</dbReference>
<feature type="domain" description="HPt" evidence="15">
    <location>
        <begin position="1"/>
        <end position="105"/>
    </location>
</feature>
<feature type="domain" description="CheW-like" evidence="14">
    <location>
        <begin position="524"/>
        <end position="657"/>
    </location>
</feature>
<dbReference type="SUPFAM" id="SSF55874">
    <property type="entry name" value="ATPase domain of HSP90 chaperone/DNA topoisomerase II/histidine kinase"/>
    <property type="match status" value="1"/>
</dbReference>
<dbReference type="PROSITE" id="PS50109">
    <property type="entry name" value="HIS_KIN"/>
    <property type="match status" value="1"/>
</dbReference>
<dbReference type="Pfam" id="PF02895">
    <property type="entry name" value="H-kinase_dim"/>
    <property type="match status" value="1"/>
</dbReference>
<evidence type="ECO:0000256" key="8">
    <source>
        <dbReference type="ARBA" id="ARBA00022777"/>
    </source>
</evidence>
<evidence type="ECO:0000256" key="1">
    <source>
        <dbReference type="ARBA" id="ARBA00000085"/>
    </source>
</evidence>
<dbReference type="CDD" id="cd00088">
    <property type="entry name" value="HPT"/>
    <property type="match status" value="1"/>
</dbReference>
<dbReference type="Gene3D" id="2.30.30.40">
    <property type="entry name" value="SH3 Domains"/>
    <property type="match status" value="1"/>
</dbReference>
<keyword evidence="8" id="KW-0418">Kinase</keyword>
<dbReference type="InterPro" id="IPR005467">
    <property type="entry name" value="His_kinase_dom"/>
</dbReference>
<dbReference type="InterPro" id="IPR004105">
    <property type="entry name" value="CheA-like_dim"/>
</dbReference>
<evidence type="ECO:0000313" key="17">
    <source>
        <dbReference type="Proteomes" id="UP001302072"/>
    </source>
</evidence>
<dbReference type="PROSITE" id="PS50851">
    <property type="entry name" value="CHEW"/>
    <property type="match status" value="1"/>
</dbReference>
<dbReference type="InterPro" id="IPR004358">
    <property type="entry name" value="Sig_transdc_His_kin-like_C"/>
</dbReference>
<organism evidence="16 17">
    <name type="scientific">Stenotrophomonas oahuensis</name>
    <dbReference type="NCBI Taxonomy" id="3003271"/>
    <lineage>
        <taxon>Bacteria</taxon>
        <taxon>Pseudomonadati</taxon>
        <taxon>Pseudomonadota</taxon>
        <taxon>Gammaproteobacteria</taxon>
        <taxon>Lysobacterales</taxon>
        <taxon>Lysobacteraceae</taxon>
        <taxon>Stenotrophomonas</taxon>
    </lineage>
</organism>
<dbReference type="SUPFAM" id="SSF50341">
    <property type="entry name" value="CheW-like"/>
    <property type="match status" value="1"/>
</dbReference>
<dbReference type="InterPro" id="IPR051315">
    <property type="entry name" value="Bact_Chemotaxis_CheA"/>
</dbReference>
<dbReference type="InterPro" id="IPR036097">
    <property type="entry name" value="HisK_dim/P_sf"/>
</dbReference>
<dbReference type="InterPro" id="IPR036061">
    <property type="entry name" value="CheW-like_dom_sf"/>
</dbReference>
<feature type="modified residue" description="Phosphohistidine" evidence="12">
    <location>
        <position position="48"/>
    </location>
</feature>
<keyword evidence="17" id="KW-1185">Reference proteome</keyword>
<evidence type="ECO:0000256" key="4">
    <source>
        <dbReference type="ARBA" id="ARBA00022500"/>
    </source>
</evidence>
<dbReference type="EC" id="2.7.13.3" evidence="2"/>
<dbReference type="Gene3D" id="1.20.120.160">
    <property type="entry name" value="HPT domain"/>
    <property type="match status" value="1"/>
</dbReference>
<reference evidence="16 17" key="1">
    <citation type="submission" date="2022-12" db="EMBL/GenBank/DDBJ databases">
        <title>Two new species, Stenotrophomonas aracearum and Stenotrophomonas oahuensis, isolated from Anthurium (Araceae family) in Hawaii.</title>
        <authorList>
            <person name="Chunag S.C."/>
            <person name="Dobhal S."/>
            <person name="Alvarez A."/>
            <person name="Arif M."/>
        </authorList>
    </citation>
    <scope>NUCLEOTIDE SEQUENCE [LARGE SCALE GENOMIC DNA]</scope>
    <source>
        <strain evidence="16 17">A5586</strain>
    </source>
</reference>
<dbReference type="InterPro" id="IPR003594">
    <property type="entry name" value="HATPase_dom"/>
</dbReference>
<dbReference type="Pfam" id="PF02518">
    <property type="entry name" value="HATPase_c"/>
    <property type="match status" value="1"/>
</dbReference>
<dbReference type="InterPro" id="IPR008207">
    <property type="entry name" value="Sig_transdc_His_kin_Hpt_dom"/>
</dbReference>
<dbReference type="CDD" id="cd16916">
    <property type="entry name" value="HATPase_CheA-like"/>
    <property type="match status" value="1"/>
</dbReference>
<dbReference type="PRINTS" id="PR00344">
    <property type="entry name" value="BCTRLSENSOR"/>
</dbReference>
<dbReference type="SMART" id="SM00073">
    <property type="entry name" value="HPT"/>
    <property type="match status" value="1"/>
</dbReference>
<evidence type="ECO:0000256" key="10">
    <source>
        <dbReference type="ARBA" id="ARBA00023012"/>
    </source>
</evidence>
<dbReference type="Gene3D" id="3.30.565.10">
    <property type="entry name" value="Histidine kinase-like ATPase, C-terminal domain"/>
    <property type="match status" value="1"/>
</dbReference>
<sequence>MSMDLQRFHATFFEESREGLDAMEAGLLALESGQQDPEIINSVFRAAHSIKGGAGTFGFDAIAALTHVLETLLDELRAGKRALEPVAVDAMLSSVDVLRALLREAEHGQPADPQAVAAVKARLEAVLSGTAASTAAPVAAKVDDTPEAWQIGFVPAPSLFMSGNDPLRIIRELEHLGSLQVAARLERLPGFDALDPLEAHLAWDLGLVGKVPRSKIEDTFAWVVDDCELDIRPAAPPSLATSAPAPAAPVAAATTPAAAPAAGAAAPAAAHEAETSIRVAVEKVDALINLVGELVITQAMLKQVSHALDPVHAEQLFAGLDLLERNTRDLQEAVIGVRMLPVDAVFRRFPRLVRDLSSRLGKQVRLRTVGEGTELDKGLIEKIADPLVHLVRNSIDHGLEMPDVRKGAGKDETGTITLAASHQGGHIVIEVSDDGRGLNREKILAKAQERGLSVPENPTDSQVWDLIFQPGFSTADAVTDLSGRGVGMDVVRRNIQALGGEVQIESSLGAGTRTLIRLPLTLAILDGMTVSVAGETLILPLAYVLEALQPQAEDVRTMAGEGRVLRVRGEYLPILSLSEYYGYGHRANDDSLVVVVEGDGQKIALEVDELVGQQQVVVKNIENNYRRISGVSGATILGDGRVALIVDIGGLVRSLRVPQAA</sequence>
<dbReference type="PROSITE" id="PS50894">
    <property type="entry name" value="HPT"/>
    <property type="match status" value="1"/>
</dbReference>
<evidence type="ECO:0000259" key="13">
    <source>
        <dbReference type="PROSITE" id="PS50109"/>
    </source>
</evidence>
<gene>
    <name evidence="16" type="ORF">PDM29_16395</name>
</gene>
<dbReference type="CDD" id="cd00731">
    <property type="entry name" value="CheA_reg"/>
    <property type="match status" value="1"/>
</dbReference>
<protein>
    <recommendedName>
        <fullName evidence="3">Chemotaxis protein CheA</fullName>
        <ecNumber evidence="2">2.7.13.3</ecNumber>
    </recommendedName>
</protein>
<dbReference type="SMART" id="SM01231">
    <property type="entry name" value="H-kinase_dim"/>
    <property type="match status" value="1"/>
</dbReference>
<evidence type="ECO:0000256" key="11">
    <source>
        <dbReference type="ARBA" id="ARBA00035100"/>
    </source>
</evidence>
<dbReference type="Proteomes" id="UP001302072">
    <property type="component" value="Chromosome"/>
</dbReference>
<keyword evidence="6" id="KW-0808">Transferase</keyword>
<evidence type="ECO:0000256" key="3">
    <source>
        <dbReference type="ARBA" id="ARBA00021495"/>
    </source>
</evidence>
<evidence type="ECO:0000256" key="12">
    <source>
        <dbReference type="PROSITE-ProRule" id="PRU00110"/>
    </source>
</evidence>
<dbReference type="Pfam" id="PF01584">
    <property type="entry name" value="CheW"/>
    <property type="match status" value="1"/>
</dbReference>
<dbReference type="SUPFAM" id="SSF47384">
    <property type="entry name" value="Homodimeric domain of signal transducing histidine kinase"/>
    <property type="match status" value="1"/>
</dbReference>
<comment type="function">
    <text evidence="11">Involved in the transmission of sensory signals from the chemoreceptors to the flagellar motors. CheA is autophosphorylated; it can transfer its phosphate group to either CheB or CheY.</text>
</comment>
<dbReference type="InterPro" id="IPR037006">
    <property type="entry name" value="CheA-like_homodim_sf"/>
</dbReference>
<dbReference type="SMART" id="SM00387">
    <property type="entry name" value="HATPase_c"/>
    <property type="match status" value="1"/>
</dbReference>
<dbReference type="Pfam" id="PF01627">
    <property type="entry name" value="Hpt"/>
    <property type="match status" value="1"/>
</dbReference>
<dbReference type="SUPFAM" id="SSF47226">
    <property type="entry name" value="Histidine-containing phosphotransfer domain, HPT domain"/>
    <property type="match status" value="1"/>
</dbReference>
<feature type="domain" description="Histidine kinase" evidence="13">
    <location>
        <begin position="268"/>
        <end position="522"/>
    </location>
</feature>
<dbReference type="RefSeq" id="WP_311191122.1">
    <property type="nucleotide sequence ID" value="NZ_CP115541.1"/>
</dbReference>
<dbReference type="PANTHER" id="PTHR43395:SF10">
    <property type="entry name" value="CHEMOTAXIS PROTEIN CHEA"/>
    <property type="match status" value="1"/>
</dbReference>
<dbReference type="EMBL" id="CP115541">
    <property type="protein sequence ID" value="WNH51905.1"/>
    <property type="molecule type" value="Genomic_DNA"/>
</dbReference>
<dbReference type="InterPro" id="IPR036641">
    <property type="entry name" value="HPT_dom_sf"/>
</dbReference>
<evidence type="ECO:0000259" key="15">
    <source>
        <dbReference type="PROSITE" id="PS50894"/>
    </source>
</evidence>
<keyword evidence="4" id="KW-0145">Chemotaxis</keyword>
<proteinExistence type="predicted"/>
<dbReference type="SMART" id="SM00260">
    <property type="entry name" value="CheW"/>
    <property type="match status" value="1"/>
</dbReference>
<evidence type="ECO:0000256" key="6">
    <source>
        <dbReference type="ARBA" id="ARBA00022679"/>
    </source>
</evidence>
<comment type="catalytic activity">
    <reaction evidence="1">
        <text>ATP + protein L-histidine = ADP + protein N-phospho-L-histidine.</text>
        <dbReference type="EC" id="2.7.13.3"/>
    </reaction>
</comment>
<evidence type="ECO:0000256" key="9">
    <source>
        <dbReference type="ARBA" id="ARBA00022840"/>
    </source>
</evidence>
<dbReference type="InterPro" id="IPR036890">
    <property type="entry name" value="HATPase_C_sf"/>
</dbReference>
<name>A0ABY9YN79_9GAMM</name>
<dbReference type="InterPro" id="IPR002545">
    <property type="entry name" value="CheW-lke_dom"/>
</dbReference>
<evidence type="ECO:0000256" key="5">
    <source>
        <dbReference type="ARBA" id="ARBA00022553"/>
    </source>
</evidence>
<accession>A0ABY9YN79</accession>
<keyword evidence="10" id="KW-0902">Two-component regulatory system</keyword>